<feature type="domain" description="PiggyBac transposable element-derived protein" evidence="1">
    <location>
        <begin position="44"/>
        <end position="219"/>
    </location>
</feature>
<dbReference type="EMBL" id="JASPKY010000197">
    <property type="protein sequence ID" value="KAK9721591.1"/>
    <property type="molecule type" value="Genomic_DNA"/>
</dbReference>
<dbReference type="PANTHER" id="PTHR47055:SF3">
    <property type="entry name" value="PHORBOL-ESTER_DAG-TYPE DOMAIN-CONTAINING PROTEIN"/>
    <property type="match status" value="1"/>
</dbReference>
<evidence type="ECO:0000313" key="3">
    <source>
        <dbReference type="Proteomes" id="UP001458880"/>
    </source>
</evidence>
<gene>
    <name evidence="2" type="ORF">QE152_g20804</name>
</gene>
<protein>
    <submittedName>
        <fullName evidence="2">Transposase IS4</fullName>
    </submittedName>
</protein>
<dbReference type="AlphaFoldDB" id="A0AAW1KPA1"/>
<comment type="caution">
    <text evidence="2">The sequence shown here is derived from an EMBL/GenBank/DDBJ whole genome shotgun (WGS) entry which is preliminary data.</text>
</comment>
<keyword evidence="3" id="KW-1185">Reference proteome</keyword>
<accession>A0AAW1KPA1</accession>
<proteinExistence type="predicted"/>
<evidence type="ECO:0000313" key="2">
    <source>
        <dbReference type="EMBL" id="KAK9721591.1"/>
    </source>
</evidence>
<sequence>MNQKCIDNIPHTQAHSVDESMVPYFGKHGTKQFIKGKPIRYGYSVDESMVPYFGKHGTKQFIKGKPIRYGYKFWCGGTSTGYLAWLEPYQGAGTLLGSYDGIGLAYSVVMTYADLLPKDFPYEIYFDNFFTSIHLLEDLYQQNIRATGTIRSNRIMDCNIMKSDVLKKRPRGEFDFRSDESKRLLICTWNDNSVVTIASNFDTVHPACGVSRYSQAQKKRRERRFDIIIFIWGQSRRTTL</sequence>
<dbReference type="InterPro" id="IPR029526">
    <property type="entry name" value="PGBD"/>
</dbReference>
<dbReference type="PANTHER" id="PTHR47055">
    <property type="entry name" value="DDE_TNP_1_7 DOMAIN-CONTAINING PROTEIN"/>
    <property type="match status" value="1"/>
</dbReference>
<organism evidence="2 3">
    <name type="scientific">Popillia japonica</name>
    <name type="common">Japanese beetle</name>
    <dbReference type="NCBI Taxonomy" id="7064"/>
    <lineage>
        <taxon>Eukaryota</taxon>
        <taxon>Metazoa</taxon>
        <taxon>Ecdysozoa</taxon>
        <taxon>Arthropoda</taxon>
        <taxon>Hexapoda</taxon>
        <taxon>Insecta</taxon>
        <taxon>Pterygota</taxon>
        <taxon>Neoptera</taxon>
        <taxon>Endopterygota</taxon>
        <taxon>Coleoptera</taxon>
        <taxon>Polyphaga</taxon>
        <taxon>Scarabaeiformia</taxon>
        <taxon>Scarabaeidae</taxon>
        <taxon>Rutelinae</taxon>
        <taxon>Popillia</taxon>
    </lineage>
</organism>
<dbReference type="Pfam" id="PF13843">
    <property type="entry name" value="DDE_Tnp_1_7"/>
    <property type="match status" value="1"/>
</dbReference>
<evidence type="ECO:0000259" key="1">
    <source>
        <dbReference type="Pfam" id="PF13843"/>
    </source>
</evidence>
<dbReference type="Proteomes" id="UP001458880">
    <property type="component" value="Unassembled WGS sequence"/>
</dbReference>
<dbReference type="GO" id="GO:0043565">
    <property type="term" value="F:sequence-specific DNA binding"/>
    <property type="evidence" value="ECO:0007669"/>
    <property type="project" value="TreeGrafter"/>
</dbReference>
<reference evidence="2 3" key="1">
    <citation type="journal article" date="2024" name="BMC Genomics">
        <title>De novo assembly and annotation of Popillia japonica's genome with initial clues to its potential as an invasive pest.</title>
        <authorList>
            <person name="Cucini C."/>
            <person name="Boschi S."/>
            <person name="Funari R."/>
            <person name="Cardaioli E."/>
            <person name="Iannotti N."/>
            <person name="Marturano G."/>
            <person name="Paoli F."/>
            <person name="Bruttini M."/>
            <person name="Carapelli A."/>
            <person name="Frati F."/>
            <person name="Nardi F."/>
        </authorList>
    </citation>
    <scope>NUCLEOTIDE SEQUENCE [LARGE SCALE GENOMIC DNA]</scope>
    <source>
        <strain evidence="2">DMR45628</strain>
    </source>
</reference>
<dbReference type="InterPro" id="IPR052638">
    <property type="entry name" value="PiggyBac_TE-derived"/>
</dbReference>
<name>A0AAW1KPA1_POPJA</name>